<gene>
    <name evidence="1" type="ORF">PZE19_26120</name>
</gene>
<protein>
    <submittedName>
        <fullName evidence="1">Uncharacterized protein</fullName>
    </submittedName>
</protein>
<name>A0ABT6FIN4_9BACT</name>
<keyword evidence="2" id="KW-1185">Reference proteome</keyword>
<sequence>MSTSSNRPRSPRHTFRPTATADARLEERVVMSASPVSLHQYLSLSQRLLANPSPRVARVVGFPAFTKDAPGVSENPRTILAPVIQTIRGGQSVNVVTNDGSRFRIQLGYVSNTQQTSAAEGSAGAYAQGSGSTALSIAQPTETPQPQGTVRVYPRPDGSVGIIVDGSTSNTELSINPLPRSIRKGYAHSFAYGQADQSRVLDVSSITINSGAIASILGFHTADLTGPVVVSGTQAIDRIAFRSIQPGASITTGGDLNTLDVLQGVTISGSGDNIAIGRDLNLLNVGGDLVLENGANFFVARDLGLVPQPPKGTGTGSNVLTLNVPLVGTQSTTQFPAVSGFIQGDVIVNPGSQFAIGRAIDNQLQVNGDFIGTSRFSFLTNGITPVVNPDGTVTQPDAVNVLGARTA</sequence>
<organism evidence="1 2">
    <name type="scientific">Paludisphaera mucosa</name>
    <dbReference type="NCBI Taxonomy" id="3030827"/>
    <lineage>
        <taxon>Bacteria</taxon>
        <taxon>Pseudomonadati</taxon>
        <taxon>Planctomycetota</taxon>
        <taxon>Planctomycetia</taxon>
        <taxon>Isosphaerales</taxon>
        <taxon>Isosphaeraceae</taxon>
        <taxon>Paludisphaera</taxon>
    </lineage>
</organism>
<comment type="caution">
    <text evidence="1">The sequence shown here is derived from an EMBL/GenBank/DDBJ whole genome shotgun (WGS) entry which is preliminary data.</text>
</comment>
<dbReference type="RefSeq" id="WP_277863540.1">
    <property type="nucleotide sequence ID" value="NZ_JARRAG010000002.1"/>
</dbReference>
<dbReference type="EMBL" id="JARRAG010000002">
    <property type="protein sequence ID" value="MDG3007255.1"/>
    <property type="molecule type" value="Genomic_DNA"/>
</dbReference>
<accession>A0ABT6FIN4</accession>
<evidence type="ECO:0000313" key="1">
    <source>
        <dbReference type="EMBL" id="MDG3007255.1"/>
    </source>
</evidence>
<proteinExistence type="predicted"/>
<dbReference type="Proteomes" id="UP001216907">
    <property type="component" value="Unassembled WGS sequence"/>
</dbReference>
<reference evidence="1 2" key="1">
    <citation type="submission" date="2023-03" db="EMBL/GenBank/DDBJ databases">
        <title>Paludisphaera mucosa sp. nov. a novel planctomycete from northern fen.</title>
        <authorList>
            <person name="Ivanova A."/>
        </authorList>
    </citation>
    <scope>NUCLEOTIDE SEQUENCE [LARGE SCALE GENOMIC DNA]</scope>
    <source>
        <strain evidence="1 2">Pla2</strain>
    </source>
</reference>
<evidence type="ECO:0000313" key="2">
    <source>
        <dbReference type="Proteomes" id="UP001216907"/>
    </source>
</evidence>